<evidence type="ECO:0000256" key="2">
    <source>
        <dbReference type="SAM" id="SignalP"/>
    </source>
</evidence>
<dbReference type="InterPro" id="IPR011990">
    <property type="entry name" value="TPR-like_helical_dom_sf"/>
</dbReference>
<evidence type="ECO:0008006" key="5">
    <source>
        <dbReference type="Google" id="ProtNLM"/>
    </source>
</evidence>
<name>A0ABW1V7G0_9BACL</name>
<organism evidence="3 4">
    <name type="scientific">Paenibacillus septentrionalis</name>
    <dbReference type="NCBI Taxonomy" id="429342"/>
    <lineage>
        <taxon>Bacteria</taxon>
        <taxon>Bacillati</taxon>
        <taxon>Bacillota</taxon>
        <taxon>Bacilli</taxon>
        <taxon>Bacillales</taxon>
        <taxon>Paenibacillaceae</taxon>
        <taxon>Paenibacillus</taxon>
    </lineage>
</organism>
<comment type="caution">
    <text evidence="3">The sequence shown here is derived from an EMBL/GenBank/DDBJ whole genome shotgun (WGS) entry which is preliminary data.</text>
</comment>
<evidence type="ECO:0000256" key="1">
    <source>
        <dbReference type="SAM" id="Phobius"/>
    </source>
</evidence>
<sequence>MKKILLFVCLLGMLLPSTRVFADNTLETNYIYDFWGSVNKSLPAFELMYTLDESSLGQIKMRSIDDAYVSKDRIFLVDSEESRVNVIGSDLQFQHSIKLIRDQNNKIIVDSVTNKQLMLDKPEGVFYSDYSDELYIADTGAERIIVLDGTDYHLKRMINKPENMVGATQFKPSKIVVDKDGKISVIVQGSYEGIIEIHNNGSFSRYFGLNKPRVNIIDHFWKSIATKEQKEKMKKVFAPSFNNLSIDTEGMIYATTFDPSAKDKVFRFNSKGENVLMENGYFSVIGDLTYGTDEERSQFIDIAVSDFGVYALLDKTKGRVFIYNFQGDLMNIFGSSGYLKGDVREPTAINWFGDKLIITDKQFAAAYIYQPTEFGEAALHAEKQYFYGQWEDAGASYEKTIELNSNYDIAYTGVGRNYLMQDEYEKAMYYSELGNSRGYFSKAYAEYRNIIIQHNFIWLVIPFVLFAGYLIYSEYRYNRKNG</sequence>
<keyword evidence="1" id="KW-1133">Transmembrane helix</keyword>
<keyword evidence="2" id="KW-0732">Signal</keyword>
<dbReference type="SUPFAM" id="SSF48452">
    <property type="entry name" value="TPR-like"/>
    <property type="match status" value="1"/>
</dbReference>
<dbReference type="SUPFAM" id="SSF101898">
    <property type="entry name" value="NHL repeat"/>
    <property type="match status" value="1"/>
</dbReference>
<protein>
    <recommendedName>
        <fullName evidence="5">SMP-30/Gluconolactonase/LRE-like region domain-containing protein</fullName>
    </recommendedName>
</protein>
<gene>
    <name evidence="3" type="ORF">ACFP56_18885</name>
</gene>
<keyword evidence="1" id="KW-0812">Transmembrane</keyword>
<dbReference type="Proteomes" id="UP001596233">
    <property type="component" value="Unassembled WGS sequence"/>
</dbReference>
<keyword evidence="1" id="KW-0472">Membrane</keyword>
<accession>A0ABW1V7G0</accession>
<feature type="transmembrane region" description="Helical" evidence="1">
    <location>
        <begin position="456"/>
        <end position="472"/>
    </location>
</feature>
<evidence type="ECO:0000313" key="4">
    <source>
        <dbReference type="Proteomes" id="UP001596233"/>
    </source>
</evidence>
<reference evidence="4" key="1">
    <citation type="journal article" date="2019" name="Int. J. Syst. Evol. Microbiol.">
        <title>The Global Catalogue of Microorganisms (GCM) 10K type strain sequencing project: providing services to taxonomists for standard genome sequencing and annotation.</title>
        <authorList>
            <consortium name="The Broad Institute Genomics Platform"/>
            <consortium name="The Broad Institute Genome Sequencing Center for Infectious Disease"/>
            <person name="Wu L."/>
            <person name="Ma J."/>
        </authorList>
    </citation>
    <scope>NUCLEOTIDE SEQUENCE [LARGE SCALE GENOMIC DNA]</scope>
    <source>
        <strain evidence="4">PCU 280</strain>
    </source>
</reference>
<evidence type="ECO:0000313" key="3">
    <source>
        <dbReference type="EMBL" id="MFC6334702.1"/>
    </source>
</evidence>
<dbReference type="RefSeq" id="WP_379237497.1">
    <property type="nucleotide sequence ID" value="NZ_JBHSTE010000007.1"/>
</dbReference>
<dbReference type="EMBL" id="JBHSTE010000007">
    <property type="protein sequence ID" value="MFC6334702.1"/>
    <property type="molecule type" value="Genomic_DNA"/>
</dbReference>
<proteinExistence type="predicted"/>
<feature type="signal peptide" evidence="2">
    <location>
        <begin position="1"/>
        <end position="22"/>
    </location>
</feature>
<dbReference type="Gene3D" id="1.25.40.10">
    <property type="entry name" value="Tetratricopeptide repeat domain"/>
    <property type="match status" value="1"/>
</dbReference>
<keyword evidence="4" id="KW-1185">Reference proteome</keyword>
<dbReference type="Gene3D" id="2.120.10.30">
    <property type="entry name" value="TolB, C-terminal domain"/>
    <property type="match status" value="1"/>
</dbReference>
<dbReference type="InterPro" id="IPR011042">
    <property type="entry name" value="6-blade_b-propeller_TolB-like"/>
</dbReference>
<feature type="chain" id="PRO_5046792922" description="SMP-30/Gluconolactonase/LRE-like region domain-containing protein" evidence="2">
    <location>
        <begin position="23"/>
        <end position="482"/>
    </location>
</feature>